<dbReference type="GO" id="GO:0004386">
    <property type="term" value="F:helicase activity"/>
    <property type="evidence" value="ECO:0007669"/>
    <property type="project" value="InterPro"/>
</dbReference>
<dbReference type="InterPro" id="IPR027417">
    <property type="entry name" value="P-loop_NTPase"/>
</dbReference>
<protein>
    <submittedName>
        <fullName evidence="2">DUF4011 domain-containing protein</fullName>
    </submittedName>
</protein>
<gene>
    <name evidence="2" type="ORF">GVO57_14205</name>
</gene>
<reference evidence="2 3" key="1">
    <citation type="submission" date="2020-01" db="EMBL/GenBank/DDBJ databases">
        <title>Sphingomonas sp. C33 whole genome sequece.</title>
        <authorList>
            <person name="Park C."/>
        </authorList>
    </citation>
    <scope>NUCLEOTIDE SEQUENCE [LARGE SCALE GENOMIC DNA]</scope>
    <source>
        <strain evidence="2 3">C33</strain>
        <plasmid evidence="3">pc33</plasmid>
    </source>
</reference>
<feature type="domain" description="DNA2/NAM7 helicase helicase" evidence="1">
    <location>
        <begin position="486"/>
        <end position="586"/>
    </location>
</feature>
<name>A0A7Z2S6D9_9SPHN</name>
<sequence length="1304" mass="142141">MARPLFYKTTDDLKAMVDRNSANAAELKLVMSELRHRNTPSAKALAKRVEELLQAGMVKPARVKTNPKSKHPRTKASRARSVIYLPDESGLTPAPQMSAAISELRSTSMEPKPMTEEQRRTEAEVTALRTRLIDLGKRNPLIAFKHGSRSTSHIRIVDERPDLLLEALEEGPLGFEPLPDEEVTPKDEVTPEFRIAYERARLTDPAFLEATERLGEDEADMCAWQTAERALRHTVRQQLGLPKLDYGKSIDVKALAAAHGFDPSFDLRGSDHDDVEDHHEDDRIRVLLTAKELEKRLKGIYEKYRTHERETGLHTLFLCLGFVQWYEDDESDIQHHAPVLILPVRLEQKVVHGRYEYTLVASNEGLEVNVALQEKMRQHWGLETPALRENEAPESYFIRLKAVLDRGRRLTLRRFATIAVLPFPRMVLWKDLDPAIWSDGAFANHPLLPGLLSARSLAEDPTPLEVPDIDAEPLASTAPPLIQPADASQHAALIDVAAGKSLAIEGPPGTGKSQTITNMIATALRDGKRVLFVAEKQAALSVVASRLRKAGFGPLLLELHGDTAKRDTVYAGLRERFDARPSVDRARLGEARAEVARKRDLIRRYLALITEPLGRLGRNAYQLAWREIRLRKSLPASVEAIADRWTPDKVSELEAIELKERRSALDDFGRALLALRKDGGETRWEGAERLDPFDQRSELAAARAAAVAATDLLAIERRLAELGLFLPPPGGELAAAARQLAGLGLPDTIDDAVLRSALRHPEAARALLDAANRWRTLRQQLDQDVLAPGEVLAAQVDALAQAFAEGEVPDTVAQARERLAALREAETALRTIGEDLTLLAELISLPETLSTTGARVAAGVIDALGRLSSIPAALAAPAMLDPMARAALEREAAAAESIRAEREALEAVLSPEALESDPGELGETADTVERAGFFARLFNGEFKAADRRLKRWVRGGQERTAAVETLRHASRLLRREVTFRQESATQSLFPALLWAGADSAFDAALEVATALQEAQARLRECRAANVLDAWLKLNAADRMRAGDLARAAADALEKAEALGTGSMPWPMLAGAIAAKRAAAERLDATLSEIGARADGMISRDGVDLAARLRNLAAAEAIFAGISHGDGFGWVRSIDQDMSPLTDALGCVAKLSADAGPLPMAAVARTADSPATLLRELIALSPRVSAAWPAWSDACATLRSRTGLDAARFESTWAALSDALAALAADQDGVRMVADLLKYRASVREAGLDPLAQAAVAGEVAPELLPDLYEWLVVQALVRAYVGGSGEELGRLGAFLSKAREVHLP</sequence>
<dbReference type="KEGG" id="schy:GVO57_14205"/>
<dbReference type="InterPro" id="IPR025103">
    <property type="entry name" value="DUF4011"/>
</dbReference>
<dbReference type="Proteomes" id="UP000464468">
    <property type="component" value="Plasmid pC33"/>
</dbReference>
<organism evidence="2 3">
    <name type="scientific">Sphingomonas changnyeongensis</name>
    <dbReference type="NCBI Taxonomy" id="2698679"/>
    <lineage>
        <taxon>Bacteria</taxon>
        <taxon>Pseudomonadati</taxon>
        <taxon>Pseudomonadota</taxon>
        <taxon>Alphaproteobacteria</taxon>
        <taxon>Sphingomonadales</taxon>
        <taxon>Sphingomonadaceae</taxon>
        <taxon>Sphingomonas</taxon>
    </lineage>
</organism>
<dbReference type="Gene3D" id="3.40.50.300">
    <property type="entry name" value="P-loop containing nucleotide triphosphate hydrolases"/>
    <property type="match status" value="1"/>
</dbReference>
<keyword evidence="2" id="KW-0614">Plasmid</keyword>
<dbReference type="EMBL" id="CP047896">
    <property type="protein sequence ID" value="QHL92040.1"/>
    <property type="molecule type" value="Genomic_DNA"/>
</dbReference>
<dbReference type="RefSeq" id="WP_160594074.1">
    <property type="nucleotide sequence ID" value="NZ_CP047896.1"/>
</dbReference>
<dbReference type="Pfam" id="PF13195">
    <property type="entry name" value="DUF4011"/>
    <property type="match status" value="1"/>
</dbReference>
<evidence type="ECO:0000259" key="1">
    <source>
        <dbReference type="Pfam" id="PF13086"/>
    </source>
</evidence>
<geneLocation type="plasmid" evidence="3">
    <name>pc33</name>
</geneLocation>
<keyword evidence="3" id="KW-1185">Reference proteome</keyword>
<dbReference type="Pfam" id="PF13086">
    <property type="entry name" value="AAA_11"/>
    <property type="match status" value="1"/>
</dbReference>
<evidence type="ECO:0000313" key="2">
    <source>
        <dbReference type="EMBL" id="QHL92040.1"/>
    </source>
</evidence>
<accession>A0A7Z2S6D9</accession>
<dbReference type="SUPFAM" id="SSF52540">
    <property type="entry name" value="P-loop containing nucleoside triphosphate hydrolases"/>
    <property type="match status" value="1"/>
</dbReference>
<dbReference type="InterPro" id="IPR041677">
    <property type="entry name" value="DNA2/NAM7_AAA_11"/>
</dbReference>
<proteinExistence type="predicted"/>
<evidence type="ECO:0000313" key="3">
    <source>
        <dbReference type="Proteomes" id="UP000464468"/>
    </source>
</evidence>